<feature type="domain" description="GFO/IDH/MocA-like oxidoreductase" evidence="2">
    <location>
        <begin position="137"/>
        <end position="246"/>
    </location>
</feature>
<dbReference type="InterPro" id="IPR055170">
    <property type="entry name" value="GFO_IDH_MocA-like_dom"/>
</dbReference>
<dbReference type="Gene3D" id="3.40.50.720">
    <property type="entry name" value="NAD(P)-binding Rossmann-like Domain"/>
    <property type="match status" value="1"/>
</dbReference>
<evidence type="ECO:0000259" key="1">
    <source>
        <dbReference type="Pfam" id="PF01408"/>
    </source>
</evidence>
<dbReference type="RefSeq" id="WP_307407167.1">
    <property type="nucleotide sequence ID" value="NZ_JAUSUR010000002.1"/>
</dbReference>
<accession>A0ABU0E263</accession>
<protein>
    <submittedName>
        <fullName evidence="3">Dehydrogenase</fullName>
    </submittedName>
</protein>
<name>A0ABU0E263_9FIRM</name>
<feature type="domain" description="Gfo/Idh/MocA-like oxidoreductase N-terminal" evidence="1">
    <location>
        <begin position="2"/>
        <end position="117"/>
    </location>
</feature>
<comment type="caution">
    <text evidence="3">The sequence shown here is derived from an EMBL/GenBank/DDBJ whole genome shotgun (WGS) entry which is preliminary data.</text>
</comment>
<dbReference type="EMBL" id="JAUSUR010000002">
    <property type="protein sequence ID" value="MDQ0360911.1"/>
    <property type="molecule type" value="Genomic_DNA"/>
</dbReference>
<dbReference type="Pfam" id="PF01408">
    <property type="entry name" value="GFO_IDH_MocA"/>
    <property type="match status" value="1"/>
</dbReference>
<dbReference type="InterPro" id="IPR000683">
    <property type="entry name" value="Gfo/Idh/MocA-like_OxRdtase_N"/>
</dbReference>
<keyword evidence="4" id="KW-1185">Reference proteome</keyword>
<evidence type="ECO:0000259" key="2">
    <source>
        <dbReference type="Pfam" id="PF22725"/>
    </source>
</evidence>
<proteinExistence type="predicted"/>
<organism evidence="3 4">
    <name type="scientific">Breznakia pachnodae</name>
    <dbReference type="NCBI Taxonomy" id="265178"/>
    <lineage>
        <taxon>Bacteria</taxon>
        <taxon>Bacillati</taxon>
        <taxon>Bacillota</taxon>
        <taxon>Erysipelotrichia</taxon>
        <taxon>Erysipelotrichales</taxon>
        <taxon>Erysipelotrichaceae</taxon>
        <taxon>Breznakia</taxon>
    </lineage>
</organism>
<dbReference type="Proteomes" id="UP001230220">
    <property type="component" value="Unassembled WGS sequence"/>
</dbReference>
<dbReference type="SUPFAM" id="SSF51735">
    <property type="entry name" value="NAD(P)-binding Rossmann-fold domains"/>
    <property type="match status" value="1"/>
</dbReference>
<dbReference type="Gene3D" id="3.30.360.10">
    <property type="entry name" value="Dihydrodipicolinate Reductase, domain 2"/>
    <property type="match status" value="1"/>
</dbReference>
<dbReference type="Pfam" id="PF22725">
    <property type="entry name" value="GFO_IDH_MocA_C3"/>
    <property type="match status" value="1"/>
</dbReference>
<sequence length="340" mass="38013">MKIGTIGSGMIVDRFIQAIEMTEGVELVAVYSRGEEKAKEFAQKHNAKKYYVDMDEMLADQEIDTIYVASPNSLHYPQTLKALQAGKHVINEKPFTSTLEECDMLIRTAKENNVFLFEAITTLHLPNYRIIKENLKNIGDIRLVTCNFSQFSSRYGKYKNHEQSNAFDPAFSGGAIMDINVYNIHFTVGLFGKPNSYEYHPNIGYNGVDTSGVMIMKYDNFIATLIGAKDSSSEYLCFVQGDQASIKMSGGSTGVCKNVEIIPLKGDQIGVTNPVDSSNNIGIEQAMHMTYEVEAFRDIVNNNDMDKYNALLQHTRDVMEIISTSRIKAGVHFSADKKSV</sequence>
<reference evidence="3 4" key="1">
    <citation type="submission" date="2023-07" db="EMBL/GenBank/DDBJ databases">
        <title>Genomic Encyclopedia of Type Strains, Phase IV (KMG-IV): sequencing the most valuable type-strain genomes for metagenomic binning, comparative biology and taxonomic classification.</title>
        <authorList>
            <person name="Goeker M."/>
        </authorList>
    </citation>
    <scope>NUCLEOTIDE SEQUENCE [LARGE SCALE GENOMIC DNA]</scope>
    <source>
        <strain evidence="3 4">DSM 16784</strain>
    </source>
</reference>
<evidence type="ECO:0000313" key="3">
    <source>
        <dbReference type="EMBL" id="MDQ0360911.1"/>
    </source>
</evidence>
<evidence type="ECO:0000313" key="4">
    <source>
        <dbReference type="Proteomes" id="UP001230220"/>
    </source>
</evidence>
<dbReference type="PANTHER" id="PTHR43054">
    <property type="match status" value="1"/>
</dbReference>
<gene>
    <name evidence="3" type="ORF">J2S15_001656</name>
</gene>
<dbReference type="SUPFAM" id="SSF55347">
    <property type="entry name" value="Glyceraldehyde-3-phosphate dehydrogenase-like, C-terminal domain"/>
    <property type="match status" value="1"/>
</dbReference>
<dbReference type="InterPro" id="IPR036291">
    <property type="entry name" value="NAD(P)-bd_dom_sf"/>
</dbReference>
<dbReference type="PANTHER" id="PTHR43054:SF1">
    <property type="entry name" value="SCYLLO-INOSITOL 2-DEHYDROGENASE (NADP(+)) IOLU"/>
    <property type="match status" value="1"/>
</dbReference>